<evidence type="ECO:0000256" key="13">
    <source>
        <dbReference type="SAM" id="SignalP"/>
    </source>
</evidence>
<dbReference type="GO" id="GO:0004930">
    <property type="term" value="F:G protein-coupled receptor activity"/>
    <property type="evidence" value="ECO:0007669"/>
    <property type="project" value="UniProtKB-KW"/>
</dbReference>
<evidence type="ECO:0000256" key="9">
    <source>
        <dbReference type="ARBA" id="ARBA00023180"/>
    </source>
</evidence>
<evidence type="ECO:0000259" key="14">
    <source>
        <dbReference type="PROSITE" id="PS50221"/>
    </source>
</evidence>
<keyword evidence="2 12" id="KW-0812">Transmembrane</keyword>
<dbReference type="InterPro" id="IPR017983">
    <property type="entry name" value="GPCR_2_secretin-like_CS"/>
</dbReference>
<dbReference type="GO" id="GO:0007166">
    <property type="term" value="P:cell surface receptor signaling pathway"/>
    <property type="evidence" value="ECO:0007669"/>
    <property type="project" value="InterPro"/>
</dbReference>
<dbReference type="InterPro" id="IPR000832">
    <property type="entry name" value="GPCR_2_secretin-like"/>
</dbReference>
<dbReference type="FunFam" id="2.60.220.50:FF:000039">
    <property type="entry name" value="Adhesion G protein-coupled receptor G4b"/>
    <property type="match status" value="1"/>
</dbReference>
<evidence type="ECO:0000256" key="12">
    <source>
        <dbReference type="SAM" id="Phobius"/>
    </source>
</evidence>
<dbReference type="Pfam" id="PF00002">
    <property type="entry name" value="7tm_2"/>
    <property type="match status" value="1"/>
</dbReference>
<dbReference type="PROSITE" id="PS50261">
    <property type="entry name" value="G_PROTEIN_RECEP_F2_4"/>
    <property type="match status" value="1"/>
</dbReference>
<feature type="region of interest" description="Disordered" evidence="11">
    <location>
        <begin position="1190"/>
        <end position="1281"/>
    </location>
</feature>
<feature type="transmembrane region" description="Helical" evidence="12">
    <location>
        <begin position="937"/>
        <end position="956"/>
    </location>
</feature>
<feature type="domain" description="G-protein coupled receptors family 2 profile 1" evidence="15">
    <location>
        <begin position="548"/>
        <end position="607"/>
    </location>
</feature>
<evidence type="ECO:0000256" key="10">
    <source>
        <dbReference type="ARBA" id="ARBA00023224"/>
    </source>
</evidence>
<evidence type="ECO:0000259" key="16">
    <source>
        <dbReference type="PROSITE" id="PS50261"/>
    </source>
</evidence>
<evidence type="ECO:0000256" key="4">
    <source>
        <dbReference type="ARBA" id="ARBA00022989"/>
    </source>
</evidence>
<dbReference type="FunFam" id="1.20.1070.10:FF:000043">
    <property type="entry name" value="adhesion G-protein coupled receptor G2 isoform X1"/>
    <property type="match status" value="1"/>
</dbReference>
<keyword evidence="18" id="KW-1185">Reference proteome</keyword>
<evidence type="ECO:0000313" key="18">
    <source>
        <dbReference type="Proteomes" id="UP001153269"/>
    </source>
</evidence>
<evidence type="ECO:0000256" key="11">
    <source>
        <dbReference type="SAM" id="MobiDB-lite"/>
    </source>
</evidence>
<evidence type="ECO:0000256" key="8">
    <source>
        <dbReference type="ARBA" id="ARBA00023170"/>
    </source>
</evidence>
<keyword evidence="7" id="KW-1015">Disulfide bond</keyword>
<dbReference type="SMART" id="SM00303">
    <property type="entry name" value="GPS"/>
    <property type="match status" value="1"/>
</dbReference>
<evidence type="ECO:0000256" key="7">
    <source>
        <dbReference type="ARBA" id="ARBA00023157"/>
    </source>
</evidence>
<keyword evidence="10" id="KW-0807">Transducer</keyword>
<dbReference type="SUPFAM" id="SSF111418">
    <property type="entry name" value="Hormone receptor domain"/>
    <property type="match status" value="1"/>
</dbReference>
<feature type="signal peptide" evidence="13">
    <location>
        <begin position="1"/>
        <end position="22"/>
    </location>
</feature>
<feature type="transmembrane region" description="Helical" evidence="12">
    <location>
        <begin position="962"/>
        <end position="986"/>
    </location>
</feature>
<keyword evidence="4 12" id="KW-1133">Transmembrane helix</keyword>
<dbReference type="InterPro" id="IPR013320">
    <property type="entry name" value="ConA-like_dom_sf"/>
</dbReference>
<evidence type="ECO:0000256" key="3">
    <source>
        <dbReference type="ARBA" id="ARBA00022729"/>
    </source>
</evidence>
<feature type="chain" id="PRO_5040189827" description="Adhesion G-protein coupled receptor G4-like" evidence="13">
    <location>
        <begin position="23"/>
        <end position="1281"/>
    </location>
</feature>
<dbReference type="Gene3D" id="2.60.120.200">
    <property type="match status" value="1"/>
</dbReference>
<accession>A0A9N7W4L5</accession>
<keyword evidence="9" id="KW-0325">Glycoprotein</keyword>
<dbReference type="InterPro" id="IPR036445">
    <property type="entry name" value="GPCR_2_extracell_dom_sf"/>
</dbReference>
<evidence type="ECO:0000313" key="17">
    <source>
        <dbReference type="EMBL" id="CAB1460932.1"/>
    </source>
</evidence>
<dbReference type="Gene3D" id="1.20.1070.10">
    <property type="entry name" value="Rhodopsin 7-helix transmembrane proteins"/>
    <property type="match status" value="1"/>
</dbReference>
<feature type="transmembrane region" description="Helical" evidence="12">
    <location>
        <begin position="902"/>
        <end position="925"/>
    </location>
</feature>
<feature type="compositionally biased region" description="Low complexity" evidence="11">
    <location>
        <begin position="381"/>
        <end position="404"/>
    </location>
</feature>
<evidence type="ECO:0008006" key="19">
    <source>
        <dbReference type="Google" id="ProtNLM"/>
    </source>
</evidence>
<dbReference type="GO" id="GO:0007189">
    <property type="term" value="P:adenylate cyclase-activating G protein-coupled receptor signaling pathway"/>
    <property type="evidence" value="ECO:0007669"/>
    <property type="project" value="TreeGrafter"/>
</dbReference>
<dbReference type="EMBL" id="CADEAL010004500">
    <property type="protein sequence ID" value="CAB1460932.1"/>
    <property type="molecule type" value="Genomic_DNA"/>
</dbReference>
<evidence type="ECO:0000259" key="15">
    <source>
        <dbReference type="PROSITE" id="PS50227"/>
    </source>
</evidence>
<gene>
    <name evidence="17" type="ORF">PLEPLA_LOCUS48806</name>
</gene>
<dbReference type="InterPro" id="IPR001879">
    <property type="entry name" value="GPCR_2_extracellular_dom"/>
</dbReference>
<dbReference type="PROSITE" id="PS00650">
    <property type="entry name" value="G_PROTEIN_RECEP_F2_2"/>
    <property type="match status" value="1"/>
</dbReference>
<feature type="region of interest" description="Disordered" evidence="11">
    <location>
        <begin position="366"/>
        <end position="404"/>
    </location>
</feature>
<dbReference type="PANTHER" id="PTHR12011:SF277">
    <property type="entry name" value="ADHESION G-PROTEIN COUPLED RECEPTOR G4"/>
    <property type="match status" value="1"/>
</dbReference>
<proteinExistence type="predicted"/>
<organism evidence="17 18">
    <name type="scientific">Pleuronectes platessa</name>
    <name type="common">European plaice</name>
    <dbReference type="NCBI Taxonomy" id="8262"/>
    <lineage>
        <taxon>Eukaryota</taxon>
        <taxon>Metazoa</taxon>
        <taxon>Chordata</taxon>
        <taxon>Craniata</taxon>
        <taxon>Vertebrata</taxon>
        <taxon>Euteleostomi</taxon>
        <taxon>Actinopterygii</taxon>
        <taxon>Neopterygii</taxon>
        <taxon>Teleostei</taxon>
        <taxon>Neoteleostei</taxon>
        <taxon>Acanthomorphata</taxon>
        <taxon>Carangaria</taxon>
        <taxon>Pleuronectiformes</taxon>
        <taxon>Pleuronectoidei</taxon>
        <taxon>Pleuronectidae</taxon>
        <taxon>Pleuronectes</taxon>
    </lineage>
</organism>
<keyword evidence="3 13" id="KW-0732">Signal</keyword>
<dbReference type="InterPro" id="IPR057244">
    <property type="entry name" value="GAIN_B"/>
</dbReference>
<dbReference type="PROSITE" id="PS50221">
    <property type="entry name" value="GAIN_B"/>
    <property type="match status" value="1"/>
</dbReference>
<feature type="transmembrane region" description="Helical" evidence="12">
    <location>
        <begin position="1063"/>
        <end position="1089"/>
    </location>
</feature>
<dbReference type="PANTHER" id="PTHR12011">
    <property type="entry name" value="ADHESION G-PROTEIN COUPLED RECEPTOR"/>
    <property type="match status" value="1"/>
</dbReference>
<evidence type="ECO:0000256" key="1">
    <source>
        <dbReference type="ARBA" id="ARBA00004141"/>
    </source>
</evidence>
<dbReference type="InterPro" id="IPR000203">
    <property type="entry name" value="GPS"/>
</dbReference>
<dbReference type="Gene3D" id="4.10.1240.10">
    <property type="entry name" value="GPCR, family 2, extracellular hormone receptor domain"/>
    <property type="match status" value="1"/>
</dbReference>
<dbReference type="SUPFAM" id="SSF81321">
    <property type="entry name" value="Family A G protein-coupled receptor-like"/>
    <property type="match status" value="1"/>
</dbReference>
<feature type="compositionally biased region" description="Low complexity" evidence="11">
    <location>
        <begin position="1203"/>
        <end position="1224"/>
    </location>
</feature>
<dbReference type="CDD" id="cd15997">
    <property type="entry name" value="7tmB2_GPR112"/>
    <property type="match status" value="1"/>
</dbReference>
<keyword evidence="5" id="KW-0297">G-protein coupled receptor</keyword>
<feature type="domain" description="GAIN-B" evidence="14">
    <location>
        <begin position="736"/>
        <end position="891"/>
    </location>
</feature>
<dbReference type="GO" id="GO:0005886">
    <property type="term" value="C:plasma membrane"/>
    <property type="evidence" value="ECO:0007669"/>
    <property type="project" value="TreeGrafter"/>
</dbReference>
<protein>
    <recommendedName>
        <fullName evidence="19">Adhesion G-protein coupled receptor G4-like</fullName>
    </recommendedName>
</protein>
<dbReference type="Pfam" id="PF01825">
    <property type="entry name" value="GPS"/>
    <property type="match status" value="1"/>
</dbReference>
<dbReference type="PRINTS" id="PR00249">
    <property type="entry name" value="GPCRSECRETIN"/>
</dbReference>
<dbReference type="InterPro" id="IPR017981">
    <property type="entry name" value="GPCR_2-like_7TM"/>
</dbReference>
<feature type="transmembrane region" description="Helical" evidence="12">
    <location>
        <begin position="1006"/>
        <end position="1028"/>
    </location>
</feature>
<dbReference type="Gene3D" id="2.60.220.50">
    <property type="match status" value="1"/>
</dbReference>
<evidence type="ECO:0000256" key="6">
    <source>
        <dbReference type="ARBA" id="ARBA00023136"/>
    </source>
</evidence>
<dbReference type="PROSITE" id="PS50227">
    <property type="entry name" value="G_PROTEIN_RECEP_F2_3"/>
    <property type="match status" value="1"/>
</dbReference>
<keyword evidence="6 12" id="KW-0472">Membrane</keyword>
<dbReference type="SUPFAM" id="SSF49899">
    <property type="entry name" value="Concanavalin A-like lectins/glucanases"/>
    <property type="match status" value="1"/>
</dbReference>
<feature type="transmembrane region" description="Helical" evidence="12">
    <location>
        <begin position="1137"/>
        <end position="1157"/>
    </location>
</feature>
<feature type="domain" description="G-protein coupled receptors family 2 profile 2" evidence="16">
    <location>
        <begin position="900"/>
        <end position="1159"/>
    </location>
</feature>
<evidence type="ECO:0000256" key="2">
    <source>
        <dbReference type="ARBA" id="ARBA00022692"/>
    </source>
</evidence>
<evidence type="ECO:0000256" key="5">
    <source>
        <dbReference type="ARBA" id="ARBA00023040"/>
    </source>
</evidence>
<sequence length="1281" mass="142851">MIFFQNLLNVFVSLSLLRISASTVERVPQLSLWGKVVDFNNAISHWKLKPHVSIPALQELTVCLSLKLEVQATSPWTAFMYRHPDVQYAELGLGGRPDYLVWYSLCLAWSHTKGKPALYIDGQLLDMTAAHPSDTCPSPPPSCHKLAPNGTLTLGISHRLTNGNILVIPFSGIVGKVSLFRLWQRERSQQEVTSVNCTDGDVLKWERDNWDTLLGTELSSSSLQCEWSCYEVRLMFAIICYDGHNTEVYTARDIAHHWLRDVLPESIYLHRVSVFEVNRSSTEDGLVSHDNRLVRKHIRAWLVRKITSNIKSKRFHCLVHISVIPSLDVAAVQYEMYVDLRAPYQHLSGLHVQAEEETIHTTPVESFSTDTTIPPDVVPGATTKATTSTTTLPTNTTLKTTTTGTKSTSASAATEAFATTSPANISELYFDVKVNVSITGNCDAEHILSTWLVSCLPDAMTVLNLQLLPKAQRYYPDPQSNLTASDRMSKRSVSRESCVFQVQVMMSPSDTQEMEKQIRDLLLMPYNNGSITVETKDVKISRILILKCTAETDQTLKGVFEWPATSGGENATRPCPKNPDHNATRHCKLSLSTHWMTPDLVDCSPVVETIPDLDHIQVTADNSLDVVEMIKDLLRDHSTISYNELVTVLNKLEDIVNVSVVTTDLGQALINIISDILESDSNLLPFTNTILNITEAVGDRMVGYEGFYTLVAPAIAISVVDVVPDQFGTLTFGVLSDRVGSTPEIFINRCPSSSTVAFISLPPVLQHSFPQGDQNQSPPRVQFQFYGLPMLFKSSERDRTLNSFVVSASVTNTSSPIKDLDEDVRVTLHHLIPTTLHDNVKCVYWNFNKNDGHGGWDDYGCRKYNSSSDYTTCLCDHLTHFGVLLDVSRTPLDPANEQILTIITYVGCGVSSLFLGITVLTYTVFEKLRRDYPSQILINLCLALLGLNLVFLVNSWLSSWGLRALCVTAAAALHYFLLASFTWMGLEAVNMYFALVKVFNVYVPSYILKFCAVGWGLPMVICILVLVLNREAYGSHLYTDTQPRLDILDQSDDFCWLQDNVTFYVSVVAFAVLIFLFNTAVFVVVLIQIRHMRANSPAGIRSGLMHDLKGVASLTLLLGLTWTVGFCTWGPARMVMLYLFSGLNTLQGLFIFFFHCLMKENVRKQWRIHLCFGRFRLEECSEWSHSASAGVMAKPDSDPPRASVPSVHSVKSSSTESTSASSDSSQRDSSCKRPNLGLFVNSPILPRAQRSPARPGGPAAQREMNPTPGWRSHLLDQREQR</sequence>
<keyword evidence="8" id="KW-0675">Receptor</keyword>
<comment type="caution">
    <text evidence="17">The sequence shown here is derived from an EMBL/GenBank/DDBJ whole genome shotgun (WGS) entry which is preliminary data.</text>
</comment>
<feature type="transmembrane region" description="Helical" evidence="12">
    <location>
        <begin position="1110"/>
        <end position="1131"/>
    </location>
</feature>
<comment type="subcellular location">
    <subcellularLocation>
        <location evidence="1">Membrane</location>
        <topology evidence="1">Multi-pass membrane protein</topology>
    </subcellularLocation>
</comment>
<dbReference type="InterPro" id="IPR046338">
    <property type="entry name" value="GAIN_dom_sf"/>
</dbReference>
<reference evidence="17" key="1">
    <citation type="submission" date="2020-03" db="EMBL/GenBank/DDBJ databases">
        <authorList>
            <person name="Weist P."/>
        </authorList>
    </citation>
    <scope>NUCLEOTIDE SEQUENCE</scope>
</reference>
<dbReference type="Proteomes" id="UP001153269">
    <property type="component" value="Unassembled WGS sequence"/>
</dbReference>
<name>A0A9N7W4L5_PLEPL</name>